<dbReference type="Proteomes" id="UP000823614">
    <property type="component" value="Unassembled WGS sequence"/>
</dbReference>
<dbReference type="AlphaFoldDB" id="A0A9D9E5W4"/>
<comment type="caution">
    <text evidence="3">The sequence shown here is derived from an EMBL/GenBank/DDBJ whole genome shotgun (WGS) entry which is preliminary data.</text>
</comment>
<dbReference type="GO" id="GO:0070395">
    <property type="term" value="P:lipoteichoic acid biosynthetic process"/>
    <property type="evidence" value="ECO:0007669"/>
    <property type="project" value="UniProtKB-UniRule"/>
</dbReference>
<evidence type="ECO:0000313" key="4">
    <source>
        <dbReference type="Proteomes" id="UP000823614"/>
    </source>
</evidence>
<keyword evidence="1" id="KW-1003">Cell membrane</keyword>
<dbReference type="Pfam" id="PF04914">
    <property type="entry name" value="DltD"/>
    <property type="match status" value="1"/>
</dbReference>
<dbReference type="InterPro" id="IPR023896">
    <property type="entry name" value="LTA_DltD"/>
</dbReference>
<dbReference type="EMBL" id="JADIMP010000053">
    <property type="protein sequence ID" value="MBO8441478.1"/>
    <property type="molecule type" value="Genomic_DNA"/>
</dbReference>
<reference evidence="3" key="2">
    <citation type="journal article" date="2021" name="PeerJ">
        <title>Extensive microbial diversity within the chicken gut microbiome revealed by metagenomics and culture.</title>
        <authorList>
            <person name="Gilroy R."/>
            <person name="Ravi A."/>
            <person name="Getino M."/>
            <person name="Pursley I."/>
            <person name="Horton D.L."/>
            <person name="Alikhan N.F."/>
            <person name="Baker D."/>
            <person name="Gharbi K."/>
            <person name="Hall N."/>
            <person name="Watson M."/>
            <person name="Adriaenssens E.M."/>
            <person name="Foster-Nyarko E."/>
            <person name="Jarju S."/>
            <person name="Secka A."/>
            <person name="Antonio M."/>
            <person name="Oren A."/>
            <person name="Chaudhuri R.R."/>
            <person name="La Ragione R."/>
            <person name="Hildebrand F."/>
            <person name="Pallen M.J."/>
        </authorList>
    </citation>
    <scope>NUCLEOTIDE SEQUENCE</scope>
    <source>
        <strain evidence="3">C6-149</strain>
    </source>
</reference>
<dbReference type="PANTHER" id="PTHR40039">
    <property type="entry name" value="PROTEIN DLTD"/>
    <property type="match status" value="1"/>
</dbReference>
<gene>
    <name evidence="3" type="primary">dltD</name>
    <name evidence="3" type="ORF">IAA89_03410</name>
</gene>
<dbReference type="PANTHER" id="PTHR40039:SF1">
    <property type="entry name" value="PROTEIN DLTD"/>
    <property type="match status" value="1"/>
</dbReference>
<name>A0A9D9E5W4_9LACO</name>
<organism evidence="3 4">
    <name type="scientific">Candidatus Gallilactobacillus intestinavium</name>
    <dbReference type="NCBI Taxonomy" id="2840838"/>
    <lineage>
        <taxon>Bacteria</taxon>
        <taxon>Bacillati</taxon>
        <taxon>Bacillota</taxon>
        <taxon>Bacilli</taxon>
        <taxon>Lactobacillales</taxon>
        <taxon>Lactobacillaceae</taxon>
        <taxon>Lactobacillaceae incertae sedis</taxon>
        <taxon>Candidatus Gallilactobacillus</taxon>
    </lineage>
</organism>
<evidence type="ECO:0000313" key="3">
    <source>
        <dbReference type="EMBL" id="MBO8441478.1"/>
    </source>
</evidence>
<keyword evidence="2" id="KW-0812">Transmembrane</keyword>
<comment type="pathway">
    <text evidence="1">Cell wall biogenesis; lipoteichoic acid biosynthesis.</text>
</comment>
<keyword evidence="1 2" id="KW-0472">Membrane</keyword>
<proteinExistence type="inferred from homology"/>
<dbReference type="PIRSF" id="PIRSF021438">
    <property type="entry name" value="DltD"/>
    <property type="match status" value="1"/>
</dbReference>
<dbReference type="InterPro" id="IPR006998">
    <property type="entry name" value="DltD"/>
</dbReference>
<reference evidence="3" key="1">
    <citation type="submission" date="2020-10" db="EMBL/GenBank/DDBJ databases">
        <authorList>
            <person name="Gilroy R."/>
        </authorList>
    </citation>
    <scope>NUCLEOTIDE SEQUENCE</scope>
    <source>
        <strain evidence="3">C6-149</strain>
    </source>
</reference>
<sequence length="424" mass="49681">MKSSKKLWMIIGPVITAFLILGVLLLLPLRFDHNSKLSEEKAAVSLSPQIFKGRQFKEQALSGKYVPFFGSSELKRMDPYHPSVLAAKYHRNYRPFLLGNAGTQCLTQYFAMQTILSQLKDKKAVFIISPQWFVAKGDDPNAFAYYYSKLQAITWLQHENGSKMDKYAARRLLQMPSGRSDKFIKNLLYKAKFGHKITRFDRFRLDVDANILNHEDQLFSAVGLNNNLNKIKRGEKRLPNSENYSVLDKHAYSYGKKRTNNNRFRINNNFYKRRLVGYVKGLKGEQKNFDYRKSPEYGDLELVLNQFAKTHTNVLFIIPPINSLWTKYTGLNSKMVQQTDNKIVHQLKSQGFNHVVDLNKYGSEPYFMEDTIHIGYRGWVKVDEYVRPFMKEKNKKVNYDIKNKFYSYKWQQLFPSKKNLTNFN</sequence>
<dbReference type="NCBIfam" id="TIGR04092">
    <property type="entry name" value="LTA_DltD"/>
    <property type="match status" value="1"/>
</dbReference>
<feature type="transmembrane region" description="Helical" evidence="2">
    <location>
        <begin position="7"/>
        <end position="29"/>
    </location>
</feature>
<protein>
    <recommendedName>
        <fullName evidence="1">Protein DltD</fullName>
    </recommendedName>
</protein>
<accession>A0A9D9E5W4</accession>
<keyword evidence="2" id="KW-1133">Transmembrane helix</keyword>
<comment type="similarity">
    <text evidence="1">Belongs to the DltD family.</text>
</comment>
<evidence type="ECO:0000256" key="2">
    <source>
        <dbReference type="SAM" id="Phobius"/>
    </source>
</evidence>
<evidence type="ECO:0000256" key="1">
    <source>
        <dbReference type="PIRNR" id="PIRNR021438"/>
    </source>
</evidence>
<dbReference type="GO" id="GO:0005886">
    <property type="term" value="C:plasma membrane"/>
    <property type="evidence" value="ECO:0007669"/>
    <property type="project" value="UniProtKB-UniRule"/>
</dbReference>